<dbReference type="Pfam" id="PF00254">
    <property type="entry name" value="FKBP_C"/>
    <property type="match status" value="1"/>
</dbReference>
<evidence type="ECO:0000256" key="4">
    <source>
        <dbReference type="ARBA" id="ARBA00023235"/>
    </source>
</evidence>
<feature type="domain" description="PPIase FKBP-type" evidence="8">
    <location>
        <begin position="187"/>
        <end position="271"/>
    </location>
</feature>
<keyword evidence="7" id="KW-0732">Signal</keyword>
<dbReference type="PANTHER" id="PTHR43811:SF19">
    <property type="entry name" value="39 KDA FK506-BINDING NUCLEAR PROTEIN"/>
    <property type="match status" value="1"/>
</dbReference>
<dbReference type="InterPro" id="IPR046357">
    <property type="entry name" value="PPIase_dom_sf"/>
</dbReference>
<name>A0A091BIP9_9GAMM</name>
<evidence type="ECO:0000256" key="3">
    <source>
        <dbReference type="ARBA" id="ARBA00023110"/>
    </source>
</evidence>
<evidence type="ECO:0000256" key="5">
    <source>
        <dbReference type="PROSITE-ProRule" id="PRU00277"/>
    </source>
</evidence>
<evidence type="ECO:0000256" key="2">
    <source>
        <dbReference type="ARBA" id="ARBA00006577"/>
    </source>
</evidence>
<feature type="signal peptide" evidence="7">
    <location>
        <begin position="1"/>
        <end position="21"/>
    </location>
</feature>
<organism evidence="9 10">
    <name type="scientific">Arenimonas malthae CC-JY-1</name>
    <dbReference type="NCBI Taxonomy" id="1384054"/>
    <lineage>
        <taxon>Bacteria</taxon>
        <taxon>Pseudomonadati</taxon>
        <taxon>Pseudomonadota</taxon>
        <taxon>Gammaproteobacteria</taxon>
        <taxon>Lysobacterales</taxon>
        <taxon>Lysobacteraceae</taxon>
        <taxon>Arenimonas</taxon>
    </lineage>
</organism>
<dbReference type="EMBL" id="AVCH01000053">
    <property type="protein sequence ID" value="KFN51641.1"/>
    <property type="molecule type" value="Genomic_DNA"/>
</dbReference>
<dbReference type="PROSITE" id="PS50059">
    <property type="entry name" value="FKBP_PPIASE"/>
    <property type="match status" value="1"/>
</dbReference>
<comment type="caution">
    <text evidence="9">The sequence shown here is derived from an EMBL/GenBank/DDBJ whole genome shotgun (WGS) entry which is preliminary data.</text>
</comment>
<comment type="catalytic activity">
    <reaction evidence="1 5 6">
        <text>[protein]-peptidylproline (omega=180) = [protein]-peptidylproline (omega=0)</text>
        <dbReference type="Rhea" id="RHEA:16237"/>
        <dbReference type="Rhea" id="RHEA-COMP:10747"/>
        <dbReference type="Rhea" id="RHEA-COMP:10748"/>
        <dbReference type="ChEBI" id="CHEBI:83833"/>
        <dbReference type="ChEBI" id="CHEBI:83834"/>
        <dbReference type="EC" id="5.2.1.8"/>
    </reaction>
</comment>
<evidence type="ECO:0000256" key="7">
    <source>
        <dbReference type="SAM" id="SignalP"/>
    </source>
</evidence>
<dbReference type="SUPFAM" id="SSF54534">
    <property type="entry name" value="FKBP-like"/>
    <property type="match status" value="1"/>
</dbReference>
<dbReference type="RefSeq" id="WP_052385659.1">
    <property type="nucleotide sequence ID" value="NZ_AVCH01000053.1"/>
</dbReference>
<dbReference type="Gene3D" id="3.10.50.40">
    <property type="match status" value="1"/>
</dbReference>
<evidence type="ECO:0000256" key="6">
    <source>
        <dbReference type="RuleBase" id="RU003915"/>
    </source>
</evidence>
<dbReference type="AlphaFoldDB" id="A0A091BIP9"/>
<gene>
    <name evidence="9" type="ORF">N790_04250</name>
</gene>
<dbReference type="GO" id="GO:0003755">
    <property type="term" value="F:peptidyl-prolyl cis-trans isomerase activity"/>
    <property type="evidence" value="ECO:0007669"/>
    <property type="project" value="UniProtKB-UniRule"/>
</dbReference>
<dbReference type="PANTHER" id="PTHR43811">
    <property type="entry name" value="FKBP-TYPE PEPTIDYL-PROLYL CIS-TRANS ISOMERASE FKPA"/>
    <property type="match status" value="1"/>
</dbReference>
<dbReference type="InterPro" id="IPR001179">
    <property type="entry name" value="PPIase_FKBP_dom"/>
</dbReference>
<comment type="similarity">
    <text evidence="2 6">Belongs to the FKBP-type PPIase family.</text>
</comment>
<proteinExistence type="inferred from homology"/>
<evidence type="ECO:0000313" key="10">
    <source>
        <dbReference type="Proteomes" id="UP000029392"/>
    </source>
</evidence>
<evidence type="ECO:0000256" key="1">
    <source>
        <dbReference type="ARBA" id="ARBA00000971"/>
    </source>
</evidence>
<keyword evidence="3 5" id="KW-0697">Rotamase</keyword>
<keyword evidence="4 5" id="KW-0413">Isomerase</keyword>
<protein>
    <recommendedName>
        <fullName evidence="6">Peptidyl-prolyl cis-trans isomerase</fullName>
        <ecNumber evidence="6">5.2.1.8</ecNumber>
    </recommendedName>
</protein>
<dbReference type="Proteomes" id="UP000029392">
    <property type="component" value="Unassembled WGS sequence"/>
</dbReference>
<keyword evidence="10" id="KW-1185">Reference proteome</keyword>
<reference evidence="9 10" key="1">
    <citation type="submission" date="2013-09" db="EMBL/GenBank/DDBJ databases">
        <title>Genome sequencing of Arenimonas malthae.</title>
        <authorList>
            <person name="Chen F."/>
            <person name="Wang G."/>
        </authorList>
    </citation>
    <scope>NUCLEOTIDE SEQUENCE [LARGE SCALE GENOMIC DNA]</scope>
    <source>
        <strain evidence="9 10">CC-JY-1</strain>
    </source>
</reference>
<feature type="chain" id="PRO_5001869768" description="Peptidyl-prolyl cis-trans isomerase" evidence="7">
    <location>
        <begin position="22"/>
        <end position="292"/>
    </location>
</feature>
<dbReference type="STRING" id="1384054.N790_04250"/>
<dbReference type="PATRIC" id="fig|1384054.3.peg.671"/>
<evidence type="ECO:0000259" key="8">
    <source>
        <dbReference type="PROSITE" id="PS50059"/>
    </source>
</evidence>
<evidence type="ECO:0000313" key="9">
    <source>
        <dbReference type="EMBL" id="KFN51641.1"/>
    </source>
</evidence>
<dbReference type="eggNOG" id="COG0545">
    <property type="taxonomic scope" value="Bacteria"/>
</dbReference>
<dbReference type="EC" id="5.2.1.8" evidence="6"/>
<sequence>MPLLSRLIALCLLLAALPLAAQVKPLPAPSPLDAPPKQAIPTATGVAYVVLKPAPKPQVLPTTDMIEFRANAWSADGETRINGEQSGPIMGSMRRLMRGQPALARAIMSTPIGETRRWWFDAERMKPGYPGMPDLPHVLEVTVLREVDPTKAPADVAAPPADAIRTATGLAYKVLKRGKGGGRPTLDDAVMIHYTGWTTDGAVFDSSVQRGSRATFPLRALIDGWQEGLQLMSRGDTFRFWIPGPLAYDNAPTPGAPRGMLVFDVTLYGFGKPLPAGAGQVATDDPQAVPEE</sequence>
<accession>A0A091BIP9</accession>